<comment type="similarity">
    <text evidence="1">Belongs to the AHA1 family.</text>
</comment>
<keyword evidence="4" id="KW-1185">Reference proteome</keyword>
<evidence type="ECO:0000256" key="1">
    <source>
        <dbReference type="ARBA" id="ARBA00006817"/>
    </source>
</evidence>
<dbReference type="AlphaFoldDB" id="A0A5Q0HBD5"/>
<protein>
    <submittedName>
        <fullName evidence="3">Polyketide cyclase</fullName>
    </submittedName>
</protein>
<dbReference type="SUPFAM" id="SSF55961">
    <property type="entry name" value="Bet v1-like"/>
    <property type="match status" value="1"/>
</dbReference>
<dbReference type="Gene3D" id="3.30.530.20">
    <property type="match status" value="1"/>
</dbReference>
<feature type="domain" description="Activator of Hsp90 ATPase homologue 1/2-like C-terminal" evidence="2">
    <location>
        <begin position="27"/>
        <end position="158"/>
    </location>
</feature>
<evidence type="ECO:0000259" key="2">
    <source>
        <dbReference type="Pfam" id="PF08327"/>
    </source>
</evidence>
<sequence>MTAITHPETTISADPALPVIRITREFDAPREAVFRAHTDPELVVKWLGPRSVTMEVERWDATTGGGYRYLHRRGDEAYGFYGSFHEVRPAERIVQTFTFEGVPDGVCLETMTLEDLGGGRTRLHVVSVFETVEGRDAAMSSGMSYGVTQGYEQLDELLAS</sequence>
<organism evidence="3 4">
    <name type="scientific">Saccharothrix syringae</name>
    <name type="common">Nocardiopsis syringae</name>
    <dbReference type="NCBI Taxonomy" id="103733"/>
    <lineage>
        <taxon>Bacteria</taxon>
        <taxon>Bacillati</taxon>
        <taxon>Actinomycetota</taxon>
        <taxon>Actinomycetes</taxon>
        <taxon>Pseudonocardiales</taxon>
        <taxon>Pseudonocardiaceae</taxon>
        <taxon>Saccharothrix</taxon>
    </lineage>
</organism>
<dbReference type="EMBL" id="CP034550">
    <property type="protein sequence ID" value="QFZ23130.1"/>
    <property type="molecule type" value="Genomic_DNA"/>
</dbReference>
<evidence type="ECO:0000313" key="3">
    <source>
        <dbReference type="EMBL" id="QFZ23130.1"/>
    </source>
</evidence>
<dbReference type="RefSeq" id="WP_033435816.1">
    <property type="nucleotide sequence ID" value="NZ_CP034550.1"/>
</dbReference>
<evidence type="ECO:0000313" key="4">
    <source>
        <dbReference type="Proteomes" id="UP000325787"/>
    </source>
</evidence>
<dbReference type="OrthoDB" id="5185819at2"/>
<reference evidence="4" key="1">
    <citation type="journal article" date="2021" name="Curr. Microbiol.">
        <title>Complete genome of nocamycin-producing strain Saccharothrix syringae NRRL B-16468 reveals the biosynthetic potential for secondary metabolites.</title>
        <authorList>
            <person name="Mo X."/>
            <person name="Yang S."/>
        </authorList>
    </citation>
    <scope>NUCLEOTIDE SEQUENCE [LARGE SCALE GENOMIC DNA]</scope>
    <source>
        <strain evidence="4">ATCC 51364 / DSM 43886 / JCM 6844 / KCTC 9398 / NBRC 14523 / NRRL B-16468 / INA 2240</strain>
    </source>
</reference>
<dbReference type="KEGG" id="ssyi:EKG83_41935"/>
<dbReference type="InterPro" id="IPR013538">
    <property type="entry name" value="ASHA1/2-like_C"/>
</dbReference>
<proteinExistence type="inferred from homology"/>
<dbReference type="Proteomes" id="UP000325787">
    <property type="component" value="Chromosome"/>
</dbReference>
<dbReference type="CDD" id="cd07826">
    <property type="entry name" value="SRPBCC_CalC_Aha1-like_9"/>
    <property type="match status" value="1"/>
</dbReference>
<name>A0A5Q0HBD5_SACSY</name>
<dbReference type="Pfam" id="PF08327">
    <property type="entry name" value="AHSA1"/>
    <property type="match status" value="1"/>
</dbReference>
<dbReference type="InterPro" id="IPR023393">
    <property type="entry name" value="START-like_dom_sf"/>
</dbReference>
<gene>
    <name evidence="3" type="ORF">EKG83_41935</name>
</gene>
<accession>A0A5Q0HBD5</accession>